<feature type="domain" description="HI-0096-like winged helix" evidence="3">
    <location>
        <begin position="438"/>
        <end position="501"/>
    </location>
</feature>
<dbReference type="PANTHER" id="PTHR43667">
    <property type="entry name" value="CYCLOPROPANE-FATTY-ACYL-PHOSPHOLIPID SYNTHASE"/>
    <property type="match status" value="1"/>
</dbReference>
<reference evidence="4 5" key="1">
    <citation type="journal article" date="2000" name="Nature">
        <title>Complete DNA sequence of a serogroup A strain of Neisseria meningitidis Z2491.</title>
        <authorList>
            <person name="Parkhill J."/>
            <person name="Achtman M."/>
            <person name="James K.D."/>
            <person name="Bentley S.D."/>
            <person name="Churcher C."/>
            <person name="Klee S.R."/>
            <person name="Morelli G."/>
            <person name="Basham D."/>
            <person name="Brown D."/>
            <person name="Chillingworth T."/>
            <person name="Davies R.M."/>
            <person name="Davis P."/>
            <person name="Devlin K."/>
            <person name="Feltwell T."/>
            <person name="Hamlin N."/>
            <person name="Holroyd S."/>
            <person name="Jagels K."/>
            <person name="Leather S."/>
            <person name="Moule S."/>
            <person name="Mungall K."/>
            <person name="Quail M.A."/>
            <person name="Rajandream M.A."/>
            <person name="Rutherford K.M."/>
            <person name="Simmonds M."/>
            <person name="Skelton J."/>
            <person name="Whitehead S."/>
            <person name="Spratt B.G."/>
            <person name="Barrell B.G."/>
        </authorList>
    </citation>
    <scope>NUCLEOTIDE SEQUENCE [LARGE SCALE GENOMIC DNA]</scope>
    <source>
        <strain evidence="5">DSM 15465 / Z2491</strain>
    </source>
</reference>
<evidence type="ECO:0000259" key="1">
    <source>
        <dbReference type="Pfam" id="PF10119"/>
    </source>
</evidence>
<dbReference type="CDD" id="cd02440">
    <property type="entry name" value="AdoMet_MTases"/>
    <property type="match status" value="1"/>
</dbReference>
<dbReference type="InterPro" id="IPR018773">
    <property type="entry name" value="MeTrfase_reg_dom_prd"/>
</dbReference>
<evidence type="ECO:0000313" key="5">
    <source>
        <dbReference type="Proteomes" id="UP000000626"/>
    </source>
</evidence>
<protein>
    <recommendedName>
        <fullName evidence="6">Methyltransferase</fullName>
    </recommendedName>
</protein>
<dbReference type="InterPro" id="IPR050723">
    <property type="entry name" value="CFA/CMAS"/>
</dbReference>
<organism evidence="4 5">
    <name type="scientific">Neisseria meningitidis serogroup A / serotype 4A (strain DSM 15465 / Z2491)</name>
    <dbReference type="NCBI Taxonomy" id="122587"/>
    <lineage>
        <taxon>Bacteria</taxon>
        <taxon>Pseudomonadati</taxon>
        <taxon>Pseudomonadota</taxon>
        <taxon>Betaproteobacteria</taxon>
        <taxon>Neisseriales</taxon>
        <taxon>Neisseriaceae</taxon>
        <taxon>Neisseria</taxon>
    </lineage>
</organism>
<dbReference type="Pfam" id="PF13847">
    <property type="entry name" value="Methyltransf_31"/>
    <property type="match status" value="1"/>
</dbReference>
<evidence type="ECO:0008006" key="6">
    <source>
        <dbReference type="Google" id="ProtNLM"/>
    </source>
</evidence>
<evidence type="ECO:0000259" key="2">
    <source>
        <dbReference type="Pfam" id="PF13847"/>
    </source>
</evidence>
<dbReference type="PANTHER" id="PTHR43667:SF2">
    <property type="entry name" value="FATTY ACID C-METHYL TRANSFERASE"/>
    <property type="match status" value="1"/>
</dbReference>
<dbReference type="InterPro" id="IPR025714">
    <property type="entry name" value="Methyltranfer_dom"/>
</dbReference>
<feature type="domain" description="Methyltransferase regulatory" evidence="1">
    <location>
        <begin position="254"/>
        <end position="337"/>
    </location>
</feature>
<feature type="domain" description="Methyltransferase" evidence="2">
    <location>
        <begin position="78"/>
        <end position="193"/>
    </location>
</feature>
<dbReference type="Gene3D" id="3.40.50.150">
    <property type="entry name" value="Vaccinia Virus protein VP39"/>
    <property type="match status" value="1"/>
</dbReference>
<dbReference type="Proteomes" id="UP000000626">
    <property type="component" value="Chromosome"/>
</dbReference>
<dbReference type="AlphaFoldDB" id="A0A0U1RJ51"/>
<dbReference type="SUPFAM" id="SSF53335">
    <property type="entry name" value="S-adenosyl-L-methionine-dependent methyltransferases"/>
    <property type="match status" value="1"/>
</dbReference>
<proteinExistence type="predicted"/>
<name>A0A0U1RJ51_NEIMA</name>
<dbReference type="SMR" id="A0A0U1RJ51"/>
<dbReference type="EMBL" id="AL157959">
    <property type="protein sequence ID" value="CAM08630.1"/>
    <property type="molecule type" value="Genomic_DNA"/>
</dbReference>
<evidence type="ECO:0000259" key="3">
    <source>
        <dbReference type="Pfam" id="PF26433"/>
    </source>
</evidence>
<evidence type="ECO:0000313" key="4">
    <source>
        <dbReference type="EMBL" id="CAM08630.1"/>
    </source>
</evidence>
<dbReference type="InterPro" id="IPR029063">
    <property type="entry name" value="SAM-dependent_MTases_sf"/>
</dbReference>
<dbReference type="Pfam" id="PF10119">
    <property type="entry name" value="MethyTransf_Reg"/>
    <property type="match status" value="1"/>
</dbReference>
<dbReference type="HOGENOM" id="CLU_037603_0_0_4"/>
<dbReference type="EnsemblBacteria" id="CAM08630">
    <property type="protein sequence ID" value="CAM08630"/>
    <property type="gene ID" value="NMA1475"/>
</dbReference>
<accession>A0A0U1RJ51</accession>
<gene>
    <name evidence="4" type="ordered locus">NMA1475</name>
</gene>
<sequence>MNWLNLRAIVPSDKQNMPNKKNKAAFARTVTKNGAPDVSDIKNSYDDLMYESGAFSQTAINNLEARARLMGLQPAPAANAKVLELGCSMGGNIITQALYYPDAEFTGIDLSGRQVAQGNAIIEKMGLKNVRLEEKDILTVDESFGKFDYIIVHGIWSWVPDAVKDKIFSICRNNLTEHGIAYISYNVYPGWKRQEQLREIMQFSGRDVLEEPLEARTRKGLDALKALAEILENDKGLGGGGKLPAIQKILNHNFYYIAHEYMEAFNDPIYVNGFIEWANRHRLAYIGDTDLHVSFVSWMAEHTRERILALAGGDYIAKEFYSDILSDRQFRRSLLCREEVGDTVRRDESVAVEVIESLNFRPARGETINFDENDTLLSGIRDVMKTGEPFKTEDVAENLARRFPGLTFDRMKINSQLLLQTILGRFSVSSDNAGKPFFEDHKTYVPARFTDYVAAFVEHGAEAFVRPANRYNESTPSFGYGHLYIMRQLSRPTSKQAVIDAVAENLNIVSTTPDGLTFHPPAEVYVEEILADLADRHFLVSAD</sequence>
<dbReference type="Pfam" id="PF26433">
    <property type="entry name" value="WH_HI_0096"/>
    <property type="match status" value="1"/>
</dbReference>
<dbReference type="KEGG" id="nma:NMA1475"/>
<dbReference type="InterPro" id="IPR058854">
    <property type="entry name" value="HI_0096-like_WHD"/>
</dbReference>